<evidence type="ECO:0000313" key="2">
    <source>
        <dbReference type="EMBL" id="CXI82078.1"/>
    </source>
</evidence>
<reference evidence="2 7" key="1">
    <citation type="submission" date="2016-02" db="EMBL/GenBank/DDBJ databases">
        <authorList>
            <consortium name="Pathogen Informatics"/>
        </authorList>
    </citation>
    <scope>NUCLEOTIDE SEQUENCE [LARGE SCALE GENOMIC DNA]</scope>
    <source>
        <strain evidence="2 7">K173</strain>
        <strain evidence="3 11">NK65 ny</strain>
        <strain evidence="4 10">NK65e</strain>
        <strain evidence="6 8">SP11 Antwerpcl1</strain>
        <strain evidence="5 9">SP11 RLL</strain>
    </source>
</reference>
<sequence>MLNQNGNKSSTSADVPYYNLNNNNNKETIEKRYKDDNLPNTIGHVNDINNLIYDNSSINIKNDRYSSKTFISDNSTNGSISNKNSTDESCTQKSNYNIVISSHNSDDSYKEKTKYNKKKSFFSDYNVVPNNYPVYDNNKNRMVNETSNNIFSGHSNCENKNSCNISNDVYKYPHYNITSANNSNSENVTLYQKEKNYLDHNNNNNNDNNNDKNYGYDNNVVLSADSYHGTNYSYNSPKNSTNKNDHKNNLNNYKLNNNKIYIEEKNETSVTSDGEKRPSNVSEMYNLRDDKRVNNLNNDYLKKNYIYKSLCMNREKSMGHTKIFDCIECKSGDENNSIPKHKNKTSEFIPKYKSLTAKEIHYNSLSGNDNITVLEANKIKLDMNKISNKSIDPLPDVYPFKLSKEYSKNEAKLEKLYPANFNYINNYNKNNANISIEERRNNMHSSHIFDYDDNKNQTRNGNYRSTNTILPHIYNENKPNDEKHTEKDENRKKYPLYSDLFGRTTPNINQTIPCEKIMPTTMNSNWMYCPINSKRYSGESSPNSDYLKYSGKTNFHRKSYFHNDGYDCRKKLQEAIGKGSKASFQMNLQSFINPKNNDDTDNYNNNNYGNVQVTYLHLQNIKDSITDDQIKTAIKQSGSYIVNYEPEFDIFSNKRKSNAKLCIRHSNGKDNLNILLNLFDKLGIKARILF</sequence>
<gene>
    <name evidence="2" type="ORF">PBK173_000349800</name>
    <name evidence="4" type="ORF">PBNK65E_000340400</name>
    <name evidence="3" type="ORF">PBNK65NY_000340100</name>
    <name evidence="6" type="ORF">PBSP11A_000340600</name>
    <name evidence="5" type="ORF">PBSP11RLL_000340400</name>
</gene>
<name>A0A0Y9YSH3_PLABE</name>
<proteinExistence type="predicted"/>
<evidence type="ECO:0000313" key="11">
    <source>
        <dbReference type="Proteomes" id="UP000516480"/>
    </source>
</evidence>
<dbReference type="Proteomes" id="UP000219860">
    <property type="component" value="Chromosome 12"/>
</dbReference>
<evidence type="ECO:0000313" key="9">
    <source>
        <dbReference type="Proteomes" id="UP000219974"/>
    </source>
</evidence>
<dbReference type="EMBL" id="LT608276">
    <property type="protein sequence ID" value="SCO62091.1"/>
    <property type="molecule type" value="Genomic_DNA"/>
</dbReference>
<dbReference type="Proteomes" id="UP000220214">
    <property type="component" value="Chromosome 12"/>
</dbReference>
<evidence type="ECO:0000256" key="1">
    <source>
        <dbReference type="SAM" id="MobiDB-lite"/>
    </source>
</evidence>
<accession>A0A0Y9YSH3</accession>
<evidence type="ECO:0000313" key="3">
    <source>
        <dbReference type="EMBL" id="SCM25582.1"/>
    </source>
</evidence>
<dbReference type="Proteomes" id="UP000069549">
    <property type="component" value="Chromosome 12"/>
</dbReference>
<evidence type="ECO:0000313" key="7">
    <source>
        <dbReference type="Proteomes" id="UP000069549"/>
    </source>
</evidence>
<protein>
    <submittedName>
        <fullName evidence="2">Uncharacterized protein</fullName>
    </submittedName>
</protein>
<organism evidence="2 7">
    <name type="scientific">Plasmodium berghei</name>
    <dbReference type="NCBI Taxonomy" id="5821"/>
    <lineage>
        <taxon>Eukaryota</taxon>
        <taxon>Sar</taxon>
        <taxon>Alveolata</taxon>
        <taxon>Apicomplexa</taxon>
        <taxon>Aconoidasida</taxon>
        <taxon>Haemosporida</taxon>
        <taxon>Plasmodiidae</taxon>
        <taxon>Plasmodium</taxon>
        <taxon>Plasmodium (Vinckeia)</taxon>
    </lineage>
</organism>
<evidence type="ECO:0000313" key="8">
    <source>
        <dbReference type="Proteomes" id="UP000219860"/>
    </source>
</evidence>
<dbReference type="Proteomes" id="UP000516480">
    <property type="component" value="Chromosome 12"/>
</dbReference>
<feature type="region of interest" description="Disordered" evidence="1">
    <location>
        <begin position="198"/>
        <end position="217"/>
    </location>
</feature>
<dbReference type="OMA" id="MHSSHIF"/>
<dbReference type="AlphaFoldDB" id="A0A0Y9YSH3"/>
<dbReference type="EMBL" id="LT608148">
    <property type="protein sequence ID" value="SCM25582.1"/>
    <property type="molecule type" value="Genomic_DNA"/>
</dbReference>
<evidence type="ECO:0000313" key="4">
    <source>
        <dbReference type="EMBL" id="SCN27411.1"/>
    </source>
</evidence>
<dbReference type="EMBL" id="LT614638">
    <property type="protein sequence ID" value="SCN27411.1"/>
    <property type="molecule type" value="Genomic_DNA"/>
</dbReference>
<dbReference type="OrthoDB" id="371357at2759"/>
<evidence type="ECO:0000313" key="10">
    <source>
        <dbReference type="Proteomes" id="UP000220214"/>
    </source>
</evidence>
<dbReference type="EMBL" id="LT608260">
    <property type="protein sequence ID" value="SCO63838.1"/>
    <property type="molecule type" value="Genomic_DNA"/>
</dbReference>
<dbReference type="Proteomes" id="UP000219974">
    <property type="component" value="Chromosome 12"/>
</dbReference>
<evidence type="ECO:0000313" key="6">
    <source>
        <dbReference type="EMBL" id="SCO63838.1"/>
    </source>
</evidence>
<dbReference type="VEuPathDB" id="PlasmoDB:PBANKA_1236800"/>
<dbReference type="EMBL" id="LT160032">
    <property type="protein sequence ID" value="CXI82078.1"/>
    <property type="molecule type" value="Genomic_DNA"/>
</dbReference>
<feature type="compositionally biased region" description="Low complexity" evidence="1">
    <location>
        <begin position="199"/>
        <end position="217"/>
    </location>
</feature>
<evidence type="ECO:0000313" key="5">
    <source>
        <dbReference type="EMBL" id="SCO62091.1"/>
    </source>
</evidence>
<feature type="region of interest" description="Disordered" evidence="1">
    <location>
        <begin position="69"/>
        <end position="88"/>
    </location>
</feature>